<accession>A0A9P6BAM5</accession>
<dbReference type="AlphaFoldDB" id="A0A9P6BAM5"/>
<keyword evidence="6" id="KW-0234">DNA repair</keyword>
<comment type="similarity">
    <text evidence="1">Belongs to the Nth/MutY family.</text>
</comment>
<dbReference type="InterPro" id="IPR003583">
    <property type="entry name" value="Hlx-hairpin-Hlx_DNA-bd_motif"/>
</dbReference>
<dbReference type="Gene3D" id="1.10.340.30">
    <property type="entry name" value="Hypothetical protein, domain 2"/>
    <property type="match status" value="1"/>
</dbReference>
<dbReference type="InterPro" id="IPR023170">
    <property type="entry name" value="HhH_base_excis_C"/>
</dbReference>
<comment type="caution">
    <text evidence="14">The sequence shown here is derived from an EMBL/GenBank/DDBJ whole genome shotgun (WGS) entry which is preliminary data.</text>
</comment>
<dbReference type="Gene3D" id="3.30.310.40">
    <property type="match status" value="1"/>
</dbReference>
<comment type="similarity">
    <text evidence="2">Belongs to the type-1 OGG1 family.</text>
</comment>
<dbReference type="Pfam" id="PF07934">
    <property type="entry name" value="OGG_N"/>
    <property type="match status" value="1"/>
</dbReference>
<sequence length="394" mass="44269">MLLPGFRPLHVPIVQLNLELVLKCGQSFRWRVVQVVENDLSSPEWRLTLHDRVICLRQNSDTLFYRALFPLGTHELEDGSTLAWIRDYFQLDVDLDNIFSSIEDPIFKRATSLFGGGIRILRQDPWENLISFVCSSNNNISRITSMVQNLCTHFSSPLVLDSLNIVEPHCPFPPPHSLSNPSVDGILRNLGFGYRAKYIQQTASILCQVHEDPQQWLLSLRTKSTDEAREELLKLPGVGPKVADCILLMSCDKPEVVPIDTHMLQIATKHYNFRLPGNLKGKAVPAITPKSRDEVSLMFQKKWGAHAGWAHGVLFAADLKSLAAHGGIRTSSPSPSRVSRGVDVPKKERETVSRISGSSISSSPPGELYTDETVRGDSLAERIKLRRRYSRFKP</sequence>
<dbReference type="Pfam" id="PF00730">
    <property type="entry name" value="HhH-GPD"/>
    <property type="match status" value="1"/>
</dbReference>
<evidence type="ECO:0000256" key="1">
    <source>
        <dbReference type="ARBA" id="ARBA00008343"/>
    </source>
</evidence>
<proteinExistence type="inferred from homology"/>
<evidence type="ECO:0000256" key="4">
    <source>
        <dbReference type="ARBA" id="ARBA00022763"/>
    </source>
</evidence>
<organism evidence="14 15">
    <name type="scientific">Hydnum rufescens UP504</name>
    <dbReference type="NCBI Taxonomy" id="1448309"/>
    <lineage>
        <taxon>Eukaryota</taxon>
        <taxon>Fungi</taxon>
        <taxon>Dikarya</taxon>
        <taxon>Basidiomycota</taxon>
        <taxon>Agaricomycotina</taxon>
        <taxon>Agaricomycetes</taxon>
        <taxon>Cantharellales</taxon>
        <taxon>Hydnaceae</taxon>
        <taxon>Hydnum</taxon>
    </lineage>
</organism>
<dbReference type="InterPro" id="IPR011257">
    <property type="entry name" value="DNA_glycosylase"/>
</dbReference>
<evidence type="ECO:0000256" key="5">
    <source>
        <dbReference type="ARBA" id="ARBA00022801"/>
    </source>
</evidence>
<dbReference type="CDD" id="cd00056">
    <property type="entry name" value="ENDO3c"/>
    <property type="match status" value="1"/>
</dbReference>
<keyword evidence="5" id="KW-0378">Hydrolase</keyword>
<feature type="compositionally biased region" description="Low complexity" evidence="11">
    <location>
        <begin position="329"/>
        <end position="342"/>
    </location>
</feature>
<dbReference type="GO" id="GO:0006285">
    <property type="term" value="P:base-excision repair, AP site formation"/>
    <property type="evidence" value="ECO:0007669"/>
    <property type="project" value="TreeGrafter"/>
</dbReference>
<dbReference type="Proteomes" id="UP000886523">
    <property type="component" value="Unassembled WGS sequence"/>
</dbReference>
<feature type="domain" description="HhH-GPD" evidence="13">
    <location>
        <begin position="134"/>
        <end position="316"/>
    </location>
</feature>
<dbReference type="OrthoDB" id="238681at2759"/>
<evidence type="ECO:0000256" key="11">
    <source>
        <dbReference type="SAM" id="MobiDB-lite"/>
    </source>
</evidence>
<reference evidence="14" key="1">
    <citation type="journal article" date="2020" name="Nat. Commun.">
        <title>Large-scale genome sequencing of mycorrhizal fungi provides insights into the early evolution of symbiotic traits.</title>
        <authorList>
            <person name="Miyauchi S."/>
            <person name="Kiss E."/>
            <person name="Kuo A."/>
            <person name="Drula E."/>
            <person name="Kohler A."/>
            <person name="Sanchez-Garcia M."/>
            <person name="Morin E."/>
            <person name="Andreopoulos B."/>
            <person name="Barry K.W."/>
            <person name="Bonito G."/>
            <person name="Buee M."/>
            <person name="Carver A."/>
            <person name="Chen C."/>
            <person name="Cichocki N."/>
            <person name="Clum A."/>
            <person name="Culley D."/>
            <person name="Crous P.W."/>
            <person name="Fauchery L."/>
            <person name="Girlanda M."/>
            <person name="Hayes R.D."/>
            <person name="Keri Z."/>
            <person name="LaButti K."/>
            <person name="Lipzen A."/>
            <person name="Lombard V."/>
            <person name="Magnuson J."/>
            <person name="Maillard F."/>
            <person name="Murat C."/>
            <person name="Nolan M."/>
            <person name="Ohm R.A."/>
            <person name="Pangilinan J."/>
            <person name="Pereira M.F."/>
            <person name="Perotto S."/>
            <person name="Peter M."/>
            <person name="Pfister S."/>
            <person name="Riley R."/>
            <person name="Sitrit Y."/>
            <person name="Stielow J.B."/>
            <person name="Szollosi G."/>
            <person name="Zifcakova L."/>
            <person name="Stursova M."/>
            <person name="Spatafora J.W."/>
            <person name="Tedersoo L."/>
            <person name="Vaario L.M."/>
            <person name="Yamada A."/>
            <person name="Yan M."/>
            <person name="Wang P."/>
            <person name="Xu J."/>
            <person name="Bruns T."/>
            <person name="Baldrian P."/>
            <person name="Vilgalys R."/>
            <person name="Dunand C."/>
            <person name="Henrissat B."/>
            <person name="Grigoriev I.V."/>
            <person name="Hibbett D."/>
            <person name="Nagy L.G."/>
            <person name="Martin F.M."/>
        </authorList>
    </citation>
    <scope>NUCLEOTIDE SEQUENCE</scope>
    <source>
        <strain evidence="14">UP504</strain>
    </source>
</reference>
<feature type="compositionally biased region" description="Basic and acidic residues" evidence="11">
    <location>
        <begin position="343"/>
        <end position="352"/>
    </location>
</feature>
<dbReference type="GO" id="GO:0005634">
    <property type="term" value="C:nucleus"/>
    <property type="evidence" value="ECO:0007669"/>
    <property type="project" value="TreeGrafter"/>
</dbReference>
<dbReference type="Pfam" id="PF00633">
    <property type="entry name" value="HHH"/>
    <property type="match status" value="1"/>
</dbReference>
<evidence type="ECO:0000256" key="9">
    <source>
        <dbReference type="ARBA" id="ARBA00023295"/>
    </source>
</evidence>
<dbReference type="InterPro" id="IPR000445">
    <property type="entry name" value="HhH_motif"/>
</dbReference>
<evidence type="ECO:0000256" key="2">
    <source>
        <dbReference type="ARBA" id="ARBA00010679"/>
    </source>
</evidence>
<dbReference type="PANTHER" id="PTHR10242:SF2">
    <property type="entry name" value="N-GLYCOSYLASE_DNA LYASE"/>
    <property type="match status" value="1"/>
</dbReference>
<dbReference type="EC" id="4.2.99.18" evidence="3"/>
<evidence type="ECO:0000256" key="7">
    <source>
        <dbReference type="ARBA" id="ARBA00023239"/>
    </source>
</evidence>
<protein>
    <recommendedName>
        <fullName evidence="3">DNA-(apurinic or apyrimidinic site) lyase</fullName>
        <ecNumber evidence="3">4.2.99.18</ecNumber>
    </recommendedName>
</protein>
<dbReference type="InterPro" id="IPR012904">
    <property type="entry name" value="OGG_N"/>
</dbReference>
<dbReference type="PANTHER" id="PTHR10242">
    <property type="entry name" value="8-OXOGUANINE DNA GLYCOSYLASE"/>
    <property type="match status" value="1"/>
</dbReference>
<evidence type="ECO:0000313" key="15">
    <source>
        <dbReference type="Proteomes" id="UP000886523"/>
    </source>
</evidence>
<dbReference type="GO" id="GO:0140078">
    <property type="term" value="F:class I DNA-(apurinic or apyrimidinic site) endonuclease activity"/>
    <property type="evidence" value="ECO:0007669"/>
    <property type="project" value="UniProtKB-EC"/>
</dbReference>
<dbReference type="SMART" id="SM00478">
    <property type="entry name" value="ENDO3c"/>
    <property type="match status" value="1"/>
</dbReference>
<dbReference type="GO" id="GO:0034039">
    <property type="term" value="F:8-oxo-7,8-dihydroguanine DNA N-glycosylase activity"/>
    <property type="evidence" value="ECO:0007669"/>
    <property type="project" value="TreeGrafter"/>
</dbReference>
<dbReference type="InterPro" id="IPR003265">
    <property type="entry name" value="HhH-GPD_domain"/>
</dbReference>
<dbReference type="GO" id="GO:0003684">
    <property type="term" value="F:damaged DNA binding"/>
    <property type="evidence" value="ECO:0007669"/>
    <property type="project" value="InterPro"/>
</dbReference>
<gene>
    <name evidence="14" type="ORF">BS47DRAFT_1286852</name>
</gene>
<keyword evidence="4" id="KW-0227">DNA damage</keyword>
<feature type="domain" description="Helix-hairpin-helix DNA-binding motif class 1" evidence="12">
    <location>
        <begin position="230"/>
        <end position="249"/>
    </location>
</feature>
<dbReference type="Gene3D" id="1.10.1670.10">
    <property type="entry name" value="Helix-hairpin-Helix base-excision DNA repair enzymes (C-terminal)"/>
    <property type="match status" value="1"/>
</dbReference>
<dbReference type="InterPro" id="IPR052054">
    <property type="entry name" value="Oxidative_DNA_repair_enzyme"/>
</dbReference>
<dbReference type="SUPFAM" id="SSF55945">
    <property type="entry name" value="TATA-box binding protein-like"/>
    <property type="match status" value="1"/>
</dbReference>
<evidence type="ECO:0000256" key="10">
    <source>
        <dbReference type="ARBA" id="ARBA00044632"/>
    </source>
</evidence>
<dbReference type="EMBL" id="MU128911">
    <property type="protein sequence ID" value="KAF9520514.1"/>
    <property type="molecule type" value="Genomic_DNA"/>
</dbReference>
<dbReference type="SMART" id="SM00278">
    <property type="entry name" value="HhH1"/>
    <property type="match status" value="1"/>
</dbReference>
<evidence type="ECO:0000313" key="14">
    <source>
        <dbReference type="EMBL" id="KAF9520514.1"/>
    </source>
</evidence>
<evidence type="ECO:0000256" key="6">
    <source>
        <dbReference type="ARBA" id="ARBA00023204"/>
    </source>
</evidence>
<keyword evidence="15" id="KW-1185">Reference proteome</keyword>
<keyword evidence="8" id="KW-0511">Multifunctional enzyme</keyword>
<dbReference type="GO" id="GO:0006289">
    <property type="term" value="P:nucleotide-excision repair"/>
    <property type="evidence" value="ECO:0007669"/>
    <property type="project" value="InterPro"/>
</dbReference>
<keyword evidence="7" id="KW-0456">Lyase</keyword>
<feature type="compositionally biased region" description="Low complexity" evidence="11">
    <location>
        <begin position="355"/>
        <end position="366"/>
    </location>
</feature>
<evidence type="ECO:0000256" key="8">
    <source>
        <dbReference type="ARBA" id="ARBA00023268"/>
    </source>
</evidence>
<feature type="region of interest" description="Disordered" evidence="11">
    <location>
        <begin position="326"/>
        <end position="371"/>
    </location>
</feature>
<evidence type="ECO:0000256" key="3">
    <source>
        <dbReference type="ARBA" id="ARBA00012720"/>
    </source>
</evidence>
<dbReference type="SUPFAM" id="SSF48150">
    <property type="entry name" value="DNA-glycosylase"/>
    <property type="match status" value="1"/>
</dbReference>
<keyword evidence="9" id="KW-0326">Glycosidase</keyword>
<evidence type="ECO:0000259" key="12">
    <source>
        <dbReference type="SMART" id="SM00278"/>
    </source>
</evidence>
<evidence type="ECO:0000259" key="13">
    <source>
        <dbReference type="SMART" id="SM00478"/>
    </source>
</evidence>
<comment type="catalytic activity">
    <reaction evidence="10">
        <text>2'-deoxyribonucleotide-(2'-deoxyribose 5'-phosphate)-2'-deoxyribonucleotide-DNA = a 3'-end 2'-deoxyribonucleotide-(2,3-dehydro-2,3-deoxyribose 5'-phosphate)-DNA + a 5'-end 5'-phospho-2'-deoxyribonucleoside-DNA + H(+)</text>
        <dbReference type="Rhea" id="RHEA:66592"/>
        <dbReference type="Rhea" id="RHEA-COMP:13180"/>
        <dbReference type="Rhea" id="RHEA-COMP:16897"/>
        <dbReference type="Rhea" id="RHEA-COMP:17067"/>
        <dbReference type="ChEBI" id="CHEBI:15378"/>
        <dbReference type="ChEBI" id="CHEBI:136412"/>
        <dbReference type="ChEBI" id="CHEBI:157695"/>
        <dbReference type="ChEBI" id="CHEBI:167181"/>
        <dbReference type="EC" id="4.2.99.18"/>
    </reaction>
</comment>
<name>A0A9P6BAM5_9AGAM</name>